<reference evidence="18 19" key="1">
    <citation type="journal article" date="2011" name="Proc. Natl. Acad. Sci. U.S.A.">
        <title>Evolutionary erosion of yeast sex chromosomes by mating-type switching accidents.</title>
        <authorList>
            <person name="Gordon J.L."/>
            <person name="Armisen D."/>
            <person name="Proux-Wera E."/>
            <person name="Oheigeartaigh S.S."/>
            <person name="Byrne K.P."/>
            <person name="Wolfe K.H."/>
        </authorList>
    </citation>
    <scope>NUCLEOTIDE SEQUENCE [LARGE SCALE GENOMIC DNA]</scope>
    <source>
        <strain evidence="19">ATCC 22294 / BCRC 22015 / CBS 2517 / CECT 1963 / NBRC 1671 / NRRL Y-8276</strain>
    </source>
</reference>
<comment type="subcellular location">
    <subcellularLocation>
        <location evidence="2 15">Endoplasmic reticulum membrane</location>
    </subcellularLocation>
</comment>
<comment type="function">
    <text evidence="1 15">Mannosylates Man(2)GlcNAc(2)-dolichol diphosphate and Man(1)GlcNAc(2)-dolichol diphosphate to form Man(3)GlcNAc(2)-dolichol diphosphate.</text>
</comment>
<dbReference type="GO" id="GO:0033164">
    <property type="term" value="F:initiation-specific glycolipid 1,6-alpha-mannosyltransferase activity"/>
    <property type="evidence" value="ECO:0007669"/>
    <property type="project" value="EnsemblFungi"/>
</dbReference>
<name>H2B1T7_KAZAF</name>
<dbReference type="GO" id="GO:0004378">
    <property type="term" value="F:GDP-Man:Man(1)GlcNAc(2)-PP-Dol alpha-1,3-mannosyltransferase activity"/>
    <property type="evidence" value="ECO:0007669"/>
    <property type="project" value="UniProtKB-UniRule"/>
</dbReference>
<evidence type="ECO:0000313" key="18">
    <source>
        <dbReference type="EMBL" id="CCF60587.1"/>
    </source>
</evidence>
<evidence type="ECO:0000256" key="7">
    <source>
        <dbReference type="ARBA" id="ARBA00022676"/>
    </source>
</evidence>
<dbReference type="UniPathway" id="UPA00378"/>
<evidence type="ECO:0000256" key="11">
    <source>
        <dbReference type="ARBA" id="ARBA00022989"/>
    </source>
</evidence>
<dbReference type="Pfam" id="PF00534">
    <property type="entry name" value="Glycos_transf_1"/>
    <property type="match status" value="1"/>
</dbReference>
<dbReference type="EC" id="2.4.1.132" evidence="5 15"/>
<comment type="pathway">
    <text evidence="3 15">Protein modification; protein glycosylation.</text>
</comment>
<evidence type="ECO:0000256" key="14">
    <source>
        <dbReference type="ARBA" id="ARBA00045104"/>
    </source>
</evidence>
<dbReference type="Pfam" id="PF13439">
    <property type="entry name" value="Glyco_transf_4"/>
    <property type="match status" value="1"/>
</dbReference>
<protein>
    <recommendedName>
        <fullName evidence="6 15">Alpha-1,3/1,6-mannosyltransferase ALG2</fullName>
        <ecNumber evidence="5 15">2.4.1.132</ecNumber>
        <ecNumber evidence="4 15">2.4.1.257</ecNumber>
    </recommendedName>
    <alternativeName>
        <fullName evidence="15">GDP-Man:Man(1)GlcNAc(2)-PP-Dol alpha-1,3-mannosyltransferase</fullName>
    </alternativeName>
</protein>
<dbReference type="GeneID" id="13886775"/>
<evidence type="ECO:0000259" key="17">
    <source>
        <dbReference type="Pfam" id="PF13439"/>
    </source>
</evidence>
<dbReference type="FunCoup" id="H2B1T7">
    <property type="interactions" value="764"/>
</dbReference>
<gene>
    <name evidence="18" type="primary">KAFR0K02320</name>
    <name evidence="18" type="ORF">KAFR_0K02320</name>
</gene>
<dbReference type="InParanoid" id="H2B1T7"/>
<dbReference type="OrthoDB" id="448893at2759"/>
<dbReference type="HOGENOM" id="CLU_030619_1_0_1"/>
<comment type="catalytic activity">
    <reaction evidence="13 15">
        <text>a beta-D-Man-(1-&gt;4)-beta-D-GlcNAc-(1-&gt;4)-alpha-D-GlcNAc-diphospho-di-trans,poly-cis-dolichol + GDP-alpha-D-mannose = an alpha-D-Man-(1-&gt;3)-beta-D-Man-(1-&gt;4)-beta-D-GlcNAc-(1-&gt;4)-alpha-D-GlcNAc-diphospho-di-trans,poly-cis-dolichol + GDP + H(+)</text>
        <dbReference type="Rhea" id="RHEA:29515"/>
        <dbReference type="Rhea" id="RHEA-COMP:19511"/>
        <dbReference type="Rhea" id="RHEA-COMP:19513"/>
        <dbReference type="ChEBI" id="CHEBI:15378"/>
        <dbReference type="ChEBI" id="CHEBI:57527"/>
        <dbReference type="ChEBI" id="CHEBI:58189"/>
        <dbReference type="ChEBI" id="CHEBI:58472"/>
        <dbReference type="ChEBI" id="CHEBI:132510"/>
        <dbReference type="EC" id="2.4.1.132"/>
    </reaction>
    <physiologicalReaction direction="left-to-right" evidence="13 15">
        <dbReference type="Rhea" id="RHEA:29516"/>
    </physiologicalReaction>
</comment>
<evidence type="ECO:0000256" key="4">
    <source>
        <dbReference type="ARBA" id="ARBA00011969"/>
    </source>
</evidence>
<dbReference type="CDD" id="cd03805">
    <property type="entry name" value="GT4_ALG2-like"/>
    <property type="match status" value="1"/>
</dbReference>
<evidence type="ECO:0000256" key="13">
    <source>
        <dbReference type="ARBA" id="ARBA00045103"/>
    </source>
</evidence>
<keyword evidence="19" id="KW-1185">Reference proteome</keyword>
<keyword evidence="7 15" id="KW-0328">Glycosyltransferase</keyword>
<evidence type="ECO:0000256" key="9">
    <source>
        <dbReference type="ARBA" id="ARBA00022692"/>
    </source>
</evidence>
<evidence type="ECO:0000256" key="5">
    <source>
        <dbReference type="ARBA" id="ARBA00012649"/>
    </source>
</evidence>
<feature type="domain" description="Glycosyltransferase subfamily 4-like N-terminal" evidence="17">
    <location>
        <begin position="21"/>
        <end position="200"/>
    </location>
</feature>
<dbReference type="AlphaFoldDB" id="H2B1T7"/>
<dbReference type="STRING" id="1071382.H2B1T7"/>
<proteinExistence type="inferred from homology"/>
<dbReference type="InterPro" id="IPR028098">
    <property type="entry name" value="Glyco_trans_4-like_N"/>
</dbReference>
<dbReference type="InterPro" id="IPR027054">
    <property type="entry name" value="ALG2"/>
</dbReference>
<dbReference type="KEGG" id="kaf:KAFR_0K02320"/>
<dbReference type="eggNOG" id="KOG0853">
    <property type="taxonomic scope" value="Eukaryota"/>
</dbReference>
<evidence type="ECO:0000256" key="8">
    <source>
        <dbReference type="ARBA" id="ARBA00022679"/>
    </source>
</evidence>
<evidence type="ECO:0000256" key="6">
    <source>
        <dbReference type="ARBA" id="ARBA00019218"/>
    </source>
</evidence>
<dbReference type="Proteomes" id="UP000005220">
    <property type="component" value="Chromosome 11"/>
</dbReference>
<sequence>MTSSEPTTGYKVAFIHPDLGIGGAERLVVDAALGLQESGNRVKIYTSHCDPNHCFEEVKDGTLKHQVYGDRLPTHLFGKFFILFANLRQLYLIFQLIWTGQLNEYDLFIVDQLSTGLPLIHMFSDAKILFYCHFPDQKLAVRDSSLRKLYRLPFDLLEQFTMSVADKVVVNSKFTRGIYKETLNFLNTSPEVIYPCVSTSVSKEIDQIDKQLLTKLINTDKDKFYLSINRFERKKNVSLALKAFALSERSKDNDVKLLICGGYDERVDENKEYLRELQLEAGNLKLSSSTIFYPEYAKNKDLESFNARKSKVIFLLSISGSLKELLLEKMDLLLYTPSFEHFGIVPLEAMKHGKPTLAVNSGGPLETIISYKPGENEATTTGWLREPDEKVWAVAIDESTKCEGIDFAKNGKERLDKYFSRYAMTHSFETEIEKFIWSKKVIYPWETAVTSLSFFGIHLLVNFCLPNQNWPFLLLAGVAIVIFRRIFWGIYFLFVFSLSYE</sequence>
<keyword evidence="12 15" id="KW-0472">Membrane</keyword>
<dbReference type="SUPFAM" id="SSF53756">
    <property type="entry name" value="UDP-Glycosyltransferase/glycogen phosphorylase"/>
    <property type="match status" value="1"/>
</dbReference>
<accession>H2B1T7</accession>
<dbReference type="PANTHER" id="PTHR45918:SF1">
    <property type="entry name" value="ALPHA-1,3_1,6-MANNOSYLTRANSFERASE ALG2"/>
    <property type="match status" value="1"/>
</dbReference>
<keyword evidence="10 15" id="KW-0256">Endoplasmic reticulum</keyword>
<feature type="domain" description="Glycosyl transferase family 1" evidence="16">
    <location>
        <begin position="218"/>
        <end position="401"/>
    </location>
</feature>
<comment type="catalytic activity">
    <reaction evidence="14 15">
        <text>an alpha-D-Man-(1-&gt;3)-beta-D-Man-(1-&gt;4)-beta-D-GlcNAc-(1-&gt;4)-alpha-D-GlcNAc-diphospho-di-trans,poly-cis-dolichol + GDP-alpha-D-mannose = an alpha-D-Man-(1-&gt;3)-[alpha-D-Man-(1-&gt;6)]-beta-D-Man-(1-&gt;4)-beta-D-GlcNAc-(1-&gt;4)-alpha-D-GlcNAc-diphospho-di-trans,poly-cis-dolichol + GDP + H(+)</text>
        <dbReference type="Rhea" id="RHEA:29519"/>
        <dbReference type="Rhea" id="RHEA-COMP:19513"/>
        <dbReference type="Rhea" id="RHEA-COMP:19515"/>
        <dbReference type="ChEBI" id="CHEBI:15378"/>
        <dbReference type="ChEBI" id="CHEBI:57527"/>
        <dbReference type="ChEBI" id="CHEBI:58189"/>
        <dbReference type="ChEBI" id="CHEBI:132510"/>
        <dbReference type="ChEBI" id="CHEBI:132511"/>
        <dbReference type="EC" id="2.4.1.257"/>
    </reaction>
    <physiologicalReaction direction="left-to-right" evidence="14 15">
        <dbReference type="Rhea" id="RHEA:29520"/>
    </physiologicalReaction>
</comment>
<evidence type="ECO:0000256" key="15">
    <source>
        <dbReference type="RuleBase" id="RU367136"/>
    </source>
</evidence>
<dbReference type="RefSeq" id="XP_003959722.1">
    <property type="nucleotide sequence ID" value="XM_003959673.1"/>
</dbReference>
<evidence type="ECO:0000256" key="2">
    <source>
        <dbReference type="ARBA" id="ARBA00004586"/>
    </source>
</evidence>
<evidence type="ECO:0000256" key="12">
    <source>
        <dbReference type="ARBA" id="ARBA00023136"/>
    </source>
</evidence>
<dbReference type="InterPro" id="IPR001296">
    <property type="entry name" value="Glyco_trans_1"/>
</dbReference>
<keyword evidence="9 15" id="KW-0812">Transmembrane</keyword>
<evidence type="ECO:0000259" key="16">
    <source>
        <dbReference type="Pfam" id="PF00534"/>
    </source>
</evidence>
<dbReference type="PANTHER" id="PTHR45918">
    <property type="entry name" value="ALPHA-1,3/1,6-MANNOSYLTRANSFERASE ALG2"/>
    <property type="match status" value="1"/>
</dbReference>
<evidence type="ECO:0000256" key="3">
    <source>
        <dbReference type="ARBA" id="ARBA00004922"/>
    </source>
</evidence>
<evidence type="ECO:0000256" key="1">
    <source>
        <dbReference type="ARBA" id="ARBA00003142"/>
    </source>
</evidence>
<keyword evidence="11 15" id="KW-1133">Transmembrane helix</keyword>
<dbReference type="EC" id="2.4.1.257" evidence="4 15"/>
<feature type="transmembrane region" description="Helical" evidence="15">
    <location>
        <begin position="472"/>
        <end position="496"/>
    </location>
</feature>
<organism evidence="18 19">
    <name type="scientific">Kazachstania africana (strain ATCC 22294 / BCRC 22015 / CBS 2517 / CECT 1963 / NBRC 1671 / NRRL Y-8276)</name>
    <name type="common">Yeast</name>
    <name type="synonym">Kluyveromyces africanus</name>
    <dbReference type="NCBI Taxonomy" id="1071382"/>
    <lineage>
        <taxon>Eukaryota</taxon>
        <taxon>Fungi</taxon>
        <taxon>Dikarya</taxon>
        <taxon>Ascomycota</taxon>
        <taxon>Saccharomycotina</taxon>
        <taxon>Saccharomycetes</taxon>
        <taxon>Saccharomycetales</taxon>
        <taxon>Saccharomycetaceae</taxon>
        <taxon>Kazachstania</taxon>
    </lineage>
</organism>
<comment type="similarity">
    <text evidence="15">Belongs to the glycosyltransferase group 1 family.</text>
</comment>
<dbReference type="EMBL" id="HE650831">
    <property type="protein sequence ID" value="CCF60587.1"/>
    <property type="molecule type" value="Genomic_DNA"/>
</dbReference>
<dbReference type="GO" id="GO:0005789">
    <property type="term" value="C:endoplasmic reticulum membrane"/>
    <property type="evidence" value="ECO:0007669"/>
    <property type="project" value="UniProtKB-SubCell"/>
</dbReference>
<evidence type="ECO:0000313" key="19">
    <source>
        <dbReference type="Proteomes" id="UP000005220"/>
    </source>
</evidence>
<feature type="transmembrane region" description="Helical" evidence="15">
    <location>
        <begin position="442"/>
        <end position="465"/>
    </location>
</feature>
<dbReference type="GO" id="GO:0006488">
    <property type="term" value="P:dolichol-linked oligosaccharide biosynthetic process"/>
    <property type="evidence" value="ECO:0007669"/>
    <property type="project" value="EnsemblFungi"/>
</dbReference>
<dbReference type="Gene3D" id="3.40.50.2000">
    <property type="entry name" value="Glycogen Phosphorylase B"/>
    <property type="match status" value="2"/>
</dbReference>
<keyword evidence="8 15" id="KW-0808">Transferase</keyword>
<dbReference type="GO" id="GO:0102704">
    <property type="term" value="F:GDP-Man:Man(2)GlcNAc(2)-PP-Dol alpha-1,6-mannosyltransferase activity"/>
    <property type="evidence" value="ECO:0007669"/>
    <property type="project" value="UniProtKB-UniRule"/>
</dbReference>
<evidence type="ECO:0000256" key="10">
    <source>
        <dbReference type="ARBA" id="ARBA00022824"/>
    </source>
</evidence>